<sequence>MVKTSPAIGALKIPDMAPAAPHPTSNINVRCSILKRLPKLEPIADPVKTIGASAPTEPPKPIVIALAIVDDQILCRLMRPCLREMA</sequence>
<evidence type="ECO:0000313" key="1">
    <source>
        <dbReference type="EMBL" id="MPM89749.1"/>
    </source>
</evidence>
<comment type="caution">
    <text evidence="1">The sequence shown here is derived from an EMBL/GenBank/DDBJ whole genome shotgun (WGS) entry which is preliminary data.</text>
</comment>
<name>A0A645DKB2_9ZZZZ</name>
<accession>A0A645DKB2</accession>
<dbReference type="AlphaFoldDB" id="A0A645DKB2"/>
<reference evidence="1" key="1">
    <citation type="submission" date="2019-08" db="EMBL/GenBank/DDBJ databases">
        <authorList>
            <person name="Kucharzyk K."/>
            <person name="Murdoch R.W."/>
            <person name="Higgins S."/>
            <person name="Loffler F."/>
        </authorList>
    </citation>
    <scope>NUCLEOTIDE SEQUENCE</scope>
</reference>
<gene>
    <name evidence="1" type="ORF">SDC9_136861</name>
</gene>
<dbReference type="EMBL" id="VSSQ01037133">
    <property type="protein sequence ID" value="MPM89749.1"/>
    <property type="molecule type" value="Genomic_DNA"/>
</dbReference>
<organism evidence="1">
    <name type="scientific">bioreactor metagenome</name>
    <dbReference type="NCBI Taxonomy" id="1076179"/>
    <lineage>
        <taxon>unclassified sequences</taxon>
        <taxon>metagenomes</taxon>
        <taxon>ecological metagenomes</taxon>
    </lineage>
</organism>
<protein>
    <submittedName>
        <fullName evidence="1">Uncharacterized protein</fullName>
    </submittedName>
</protein>
<proteinExistence type="predicted"/>